<dbReference type="OrthoDB" id="9883580at2"/>
<reference evidence="1 2" key="1">
    <citation type="submission" date="2018-06" db="EMBL/GenBank/DDBJ databases">
        <authorList>
            <consortium name="Pathogen Informatics"/>
            <person name="Doyle S."/>
        </authorList>
    </citation>
    <scope>NUCLEOTIDE SEQUENCE [LARGE SCALE GENOMIC DNA]</scope>
    <source>
        <strain evidence="1 2">NCTC13043</strain>
    </source>
</reference>
<dbReference type="RefSeq" id="WP_115083949.1">
    <property type="nucleotide sequence ID" value="NZ_UGTP01000002.1"/>
</dbReference>
<name>A0A379G957_9BACT</name>
<evidence type="ECO:0000313" key="2">
    <source>
        <dbReference type="Proteomes" id="UP000254235"/>
    </source>
</evidence>
<sequence>MNNKSNNKQYEGIKQKLLKLQALADRGYKGEAYAAQQAIERICQQYNIRLEDILDTQATRWYTFETGRSKAMQTLFMQCYAKVMNVGTMSYKQIGRNRISIELTALQYAELSNMFEWHKENFTQELEDMKQTFLEAYISKHNIYRDAGDEDSEEKELTMEDIQRLRKMLAMRETLSDRHYNKMLERTQG</sequence>
<evidence type="ECO:0008006" key="3">
    <source>
        <dbReference type="Google" id="ProtNLM"/>
    </source>
</evidence>
<gene>
    <name evidence="1" type="ORF">NCTC13043_01996</name>
</gene>
<proteinExistence type="predicted"/>
<protein>
    <recommendedName>
        <fullName evidence="3">DUF2786 domain-containing protein</fullName>
    </recommendedName>
</protein>
<evidence type="ECO:0000313" key="1">
    <source>
        <dbReference type="EMBL" id="SUC37507.1"/>
    </source>
</evidence>
<dbReference type="Proteomes" id="UP000254235">
    <property type="component" value="Unassembled WGS sequence"/>
</dbReference>
<organism evidence="1 2">
    <name type="scientific">Prevotella pallens</name>
    <dbReference type="NCBI Taxonomy" id="60133"/>
    <lineage>
        <taxon>Bacteria</taxon>
        <taxon>Pseudomonadati</taxon>
        <taxon>Bacteroidota</taxon>
        <taxon>Bacteroidia</taxon>
        <taxon>Bacteroidales</taxon>
        <taxon>Prevotellaceae</taxon>
        <taxon>Prevotella</taxon>
    </lineage>
</organism>
<dbReference type="EMBL" id="UGTP01000002">
    <property type="protein sequence ID" value="SUC37507.1"/>
    <property type="molecule type" value="Genomic_DNA"/>
</dbReference>
<accession>A0A379G957</accession>
<dbReference type="GeneID" id="78571636"/>
<dbReference type="AlphaFoldDB" id="A0A379G957"/>